<evidence type="ECO:0000256" key="2">
    <source>
        <dbReference type="ARBA" id="ARBA00022676"/>
    </source>
</evidence>
<reference evidence="7 8" key="1">
    <citation type="submission" date="2019-01" db="EMBL/GenBank/DDBJ databases">
        <title>Mucilaginibacter antarcticum sp. nov., isolated from antarctic soil.</title>
        <authorList>
            <person name="Yan Y.-Q."/>
            <person name="Du Z.-J."/>
        </authorList>
    </citation>
    <scope>NUCLEOTIDE SEQUENCE [LARGE SCALE GENOMIC DNA]</scope>
    <source>
        <strain evidence="7 8">F01003</strain>
    </source>
</reference>
<feature type="repeat" description="TPR" evidence="6">
    <location>
        <begin position="202"/>
        <end position="235"/>
    </location>
</feature>
<evidence type="ECO:0000313" key="7">
    <source>
        <dbReference type="EMBL" id="RWY46246.1"/>
    </source>
</evidence>
<comment type="caution">
    <text evidence="7">The sequence shown here is derived from an EMBL/GenBank/DDBJ whole genome shotgun (WGS) entry which is preliminary data.</text>
</comment>
<evidence type="ECO:0000313" key="8">
    <source>
        <dbReference type="Proteomes" id="UP000286701"/>
    </source>
</evidence>
<keyword evidence="5 6" id="KW-0802">TPR repeat</keyword>
<dbReference type="PROSITE" id="PS50005">
    <property type="entry name" value="TPR"/>
    <property type="match status" value="1"/>
</dbReference>
<evidence type="ECO:0000256" key="4">
    <source>
        <dbReference type="ARBA" id="ARBA00022737"/>
    </source>
</evidence>
<dbReference type="Gene3D" id="1.25.40.10">
    <property type="entry name" value="Tetratricopeptide repeat domain"/>
    <property type="match status" value="1"/>
</dbReference>
<dbReference type="SMART" id="SM00028">
    <property type="entry name" value="TPR"/>
    <property type="match status" value="2"/>
</dbReference>
<dbReference type="InterPro" id="IPR011990">
    <property type="entry name" value="TPR-like_helical_dom_sf"/>
</dbReference>
<dbReference type="Proteomes" id="UP000286701">
    <property type="component" value="Unassembled WGS sequence"/>
</dbReference>
<dbReference type="RefSeq" id="WP_128536361.1">
    <property type="nucleotide sequence ID" value="NZ_SBIW01000030.1"/>
</dbReference>
<evidence type="ECO:0000256" key="1">
    <source>
        <dbReference type="ARBA" id="ARBA00004922"/>
    </source>
</evidence>
<evidence type="ECO:0000256" key="3">
    <source>
        <dbReference type="ARBA" id="ARBA00022679"/>
    </source>
</evidence>
<gene>
    <name evidence="7" type="ORF">EPL05_23150</name>
</gene>
<dbReference type="InterPro" id="IPR013105">
    <property type="entry name" value="TPR_2"/>
</dbReference>
<keyword evidence="4" id="KW-0677">Repeat</keyword>
<dbReference type="GO" id="GO:0016757">
    <property type="term" value="F:glycosyltransferase activity"/>
    <property type="evidence" value="ECO:0007669"/>
    <property type="project" value="UniProtKB-KW"/>
</dbReference>
<accession>A0A444MHJ8</accession>
<comment type="pathway">
    <text evidence="1">Protein modification; protein glycosylation.</text>
</comment>
<dbReference type="Pfam" id="PF07719">
    <property type="entry name" value="TPR_2"/>
    <property type="match status" value="1"/>
</dbReference>
<evidence type="ECO:0000256" key="5">
    <source>
        <dbReference type="ARBA" id="ARBA00022803"/>
    </source>
</evidence>
<dbReference type="InterPro" id="IPR051939">
    <property type="entry name" value="Glycosyltr_41/O-GlcNAc_trsf"/>
</dbReference>
<protein>
    <submittedName>
        <fullName evidence="7">Tetratricopeptide repeat protein</fullName>
    </submittedName>
</protein>
<organism evidence="7 8">
    <name type="scientific">Mucilaginibacter gilvus</name>
    <dbReference type="NCBI Taxonomy" id="2305909"/>
    <lineage>
        <taxon>Bacteria</taxon>
        <taxon>Pseudomonadati</taxon>
        <taxon>Bacteroidota</taxon>
        <taxon>Sphingobacteriia</taxon>
        <taxon>Sphingobacteriales</taxon>
        <taxon>Sphingobacteriaceae</taxon>
        <taxon>Mucilaginibacter</taxon>
    </lineage>
</organism>
<keyword evidence="3" id="KW-0808">Transferase</keyword>
<name>A0A444MHJ8_9SPHI</name>
<dbReference type="OrthoDB" id="1490552at2"/>
<dbReference type="PANTHER" id="PTHR44835">
    <property type="entry name" value="UDP-N-ACETYLGLUCOSAMINE--PEPTIDE N-ACETYLGLUCOSAMINYLTRANSFERASE SPINDLY-RELATED"/>
    <property type="match status" value="1"/>
</dbReference>
<dbReference type="Pfam" id="PF13431">
    <property type="entry name" value="TPR_17"/>
    <property type="match status" value="1"/>
</dbReference>
<sequence>MNRKQIAVCAIVIVTMGYLYLQPVKGLVKSKEVAAKPATTAVDANAKPTAELTEASVSALAKQSLDAEQLKQVEALEGQLQSATFAAKPSVQRSLAALWDANVQPAPAAFYYQEIARQTNAFDDWVNTGNRFNEATKRSQDANEQIALSAKASEAFLNATKLKPADLEAKTGLGVAYVNGGGMPMQGIALLLEVVKLDPKNHSALLNLGMFAMKSGQYDKAVGRFKTMIAIKEELEPYFYLAESYKQLGQKQEAIAAYEKCKQLIGDPAESSRIDEFIKELKK</sequence>
<dbReference type="EMBL" id="SBIW01000030">
    <property type="protein sequence ID" value="RWY46246.1"/>
    <property type="molecule type" value="Genomic_DNA"/>
</dbReference>
<keyword evidence="8" id="KW-1185">Reference proteome</keyword>
<dbReference type="InterPro" id="IPR019734">
    <property type="entry name" value="TPR_rpt"/>
</dbReference>
<dbReference type="PANTHER" id="PTHR44835:SF1">
    <property type="entry name" value="PROTEIN O-GLCNAC TRANSFERASE"/>
    <property type="match status" value="1"/>
</dbReference>
<dbReference type="SUPFAM" id="SSF48452">
    <property type="entry name" value="TPR-like"/>
    <property type="match status" value="1"/>
</dbReference>
<dbReference type="AlphaFoldDB" id="A0A444MHJ8"/>
<proteinExistence type="predicted"/>
<evidence type="ECO:0000256" key="6">
    <source>
        <dbReference type="PROSITE-ProRule" id="PRU00339"/>
    </source>
</evidence>
<keyword evidence="2" id="KW-0328">Glycosyltransferase</keyword>